<dbReference type="SUPFAM" id="SSF55729">
    <property type="entry name" value="Acyl-CoA N-acyltransferases (Nat)"/>
    <property type="match status" value="1"/>
</dbReference>
<dbReference type="EMBL" id="VFOW01000001">
    <property type="protein sequence ID" value="TQL76629.1"/>
    <property type="molecule type" value="Genomic_DNA"/>
</dbReference>
<protein>
    <submittedName>
        <fullName evidence="2">Acetyltransferase (GNAT) family protein</fullName>
    </submittedName>
</protein>
<dbReference type="InParanoid" id="A0A543AVL5"/>
<dbReference type="Gene3D" id="3.40.630.30">
    <property type="match status" value="1"/>
</dbReference>
<dbReference type="AlphaFoldDB" id="A0A543AVL5"/>
<dbReference type="CDD" id="cd04301">
    <property type="entry name" value="NAT_SF"/>
    <property type="match status" value="1"/>
</dbReference>
<keyword evidence="3" id="KW-1185">Reference proteome</keyword>
<dbReference type="InterPro" id="IPR000182">
    <property type="entry name" value="GNAT_dom"/>
</dbReference>
<proteinExistence type="predicted"/>
<accession>A0A543AVL5</accession>
<sequence>MRVRLRPDGRRQALLDPGGDPTSVADLLSAVVADTDREVIIELADDDGLLSTVLTVGFVERRHENIYEVECDVAVSALVDHQITPEWTVEAADRVDLDRLRELDDELRQDVPGISGWRWSREAFLAEMQSPSCDPRLYRVLVDASGDYHGICRIWRNPQQSRIGFVGVSRQHRRGGLATALLADTLREARRIGLSTLVLEADTTNVSNRLADKIGARRIGGTVELVHRGDATRG</sequence>
<dbReference type="Pfam" id="PF00583">
    <property type="entry name" value="Acetyltransf_1"/>
    <property type="match status" value="1"/>
</dbReference>
<dbReference type="GO" id="GO:0016747">
    <property type="term" value="F:acyltransferase activity, transferring groups other than amino-acyl groups"/>
    <property type="evidence" value="ECO:0007669"/>
    <property type="project" value="InterPro"/>
</dbReference>
<evidence type="ECO:0000313" key="3">
    <source>
        <dbReference type="Proteomes" id="UP000317043"/>
    </source>
</evidence>
<dbReference type="Proteomes" id="UP000317043">
    <property type="component" value="Unassembled WGS sequence"/>
</dbReference>
<name>A0A543AVL5_9ACTN</name>
<dbReference type="PROSITE" id="PS51186">
    <property type="entry name" value="GNAT"/>
    <property type="match status" value="1"/>
</dbReference>
<dbReference type="InterPro" id="IPR016181">
    <property type="entry name" value="Acyl_CoA_acyltransferase"/>
</dbReference>
<evidence type="ECO:0000313" key="2">
    <source>
        <dbReference type="EMBL" id="TQL76629.1"/>
    </source>
</evidence>
<evidence type="ECO:0000259" key="1">
    <source>
        <dbReference type="PROSITE" id="PS51186"/>
    </source>
</evidence>
<reference evidence="2 3" key="1">
    <citation type="submission" date="2019-06" db="EMBL/GenBank/DDBJ databases">
        <title>Sequencing the genomes of 1000 actinobacteria strains.</title>
        <authorList>
            <person name="Klenk H.-P."/>
        </authorList>
    </citation>
    <scope>NUCLEOTIDE SEQUENCE [LARGE SCALE GENOMIC DNA]</scope>
    <source>
        <strain evidence="2 3">DSM 45928</strain>
    </source>
</reference>
<dbReference type="RefSeq" id="WP_246100397.1">
    <property type="nucleotide sequence ID" value="NZ_JBHTGS010000001.1"/>
</dbReference>
<keyword evidence="2" id="KW-0808">Transferase</keyword>
<gene>
    <name evidence="2" type="ORF">FB566_2162</name>
</gene>
<comment type="caution">
    <text evidence="2">The sequence shown here is derived from an EMBL/GenBank/DDBJ whole genome shotgun (WGS) entry which is preliminary data.</text>
</comment>
<feature type="domain" description="N-acetyltransferase" evidence="1">
    <location>
        <begin position="87"/>
        <end position="234"/>
    </location>
</feature>
<organism evidence="2 3">
    <name type="scientific">Stackebrandtia endophytica</name>
    <dbReference type="NCBI Taxonomy" id="1496996"/>
    <lineage>
        <taxon>Bacteria</taxon>
        <taxon>Bacillati</taxon>
        <taxon>Actinomycetota</taxon>
        <taxon>Actinomycetes</taxon>
        <taxon>Glycomycetales</taxon>
        <taxon>Glycomycetaceae</taxon>
        <taxon>Stackebrandtia</taxon>
    </lineage>
</organism>